<dbReference type="PROSITE" id="PS51257">
    <property type="entry name" value="PROKAR_LIPOPROTEIN"/>
    <property type="match status" value="1"/>
</dbReference>
<dbReference type="InterPro" id="IPR026444">
    <property type="entry name" value="Secre_tail"/>
</dbReference>
<evidence type="ECO:0000313" key="3">
    <source>
        <dbReference type="EMBL" id="MFD0748666.1"/>
    </source>
</evidence>
<sequence length="1711" mass="178557">MIKKLLLNFSAVALFFGCLCCANVVVAQTVTLSAFGGGLTSTNPIVSGSHVAVFGFNVQVSGGSVTFKQYNLTSDNSSNSYLGNGILYRSPTATFSSGTPGTPVGNVIFNGTTITINNFTETITNTTNYYYLVADAISAPNTYMQVVIPYGSALATDINGNNYNTQFYSGQGYNYNGGSPYPVVIANETTDLTPSSTVITNNTTALKLFAFSVKNTSAASSTYTAFRINSNLATLSNYFTNFTLYTNTSNTFTGSTSLGTVSASGSYVNFTGLNQTITSGNSKYYWLVADCSVSGSLPVNVQFNFAYNQSSNAVTTSTPTNYNNFTASGYTYNVNSAALAMTSEQNGLAGATVYPGETGKAVFGFGLSATVGAATINQININSNNSSLSTYYGGAKLYRSTTNNYTTGSLTLLGSGSVSGAFINFTSLSESITNTAKYYFLVVDVTYSGGGTNSTAFNFTASQASVALTQTTPALTFNTFNISGNTFNITQPVVNVASNTNGLTANNSALVHGQTSLPVYGLDVAVTGATTVNSITIAANGVPTALASVFANAKLYKSSTNSYTGTLTQVGTVNFSGSNIVVTGINDSFSNTTRSYFLAVDDIYYGTSGNFQPVLTNVTTSTSMSQNIYQYYYSFAVPPPTFVLTGNNSVANGITQGALQYGQTGIVLFGFKLDVTGTTTISEFNIPSTGTANTFFNTGGTLYRSTVPNFSIGTSTVVNTAALSWQPAYVSATVSESFSTNLTPTTYYYFLVGDYNNVNASASGTIKYGFSTSPTNASIRYTGGGTSSPNNVTDGQVFNVGLTYDWVGITDNSFTTTSNYRNLNNGTVSTTPGQYDQLRVGVVAYQQASAQPTIGSNTSISKLWFGSNNSPTITLSNARTLTISGGITVSNSTTGVITGGNSNSDVIISGGTSTIPSGSTLNITNGGAFSNASILSNAGTLSVTNGATNSGTINQTGTGASTFSSTLNNTGTFNNTSSGTTTFTGTLTNSSTGIIQTSSGTLNVTAAFTNSGTFSPSGGTVNFASTFTNSGTSSPSGGTINFPNSFSNGASATYTATGGAVNFTAGGNQAISNANTTTPVTFNNLTVSTSGTKTLGGAGTFNIKSSGVVTLAGTAILAAAGKLTLKSDASGTASIAQIATGAAARVTGNVTVERYFTGGALSNRGWRLMSFPVNTAGTAVPPTSSTVSDFTSLKTNLIITGAGGSGSGWDQPGGYTANGPTILFYSNTGAGSFTIPTTFGSTTSKAGQGFYFYFRGNNTSALSKLVRTSGNFATPEAGVVGLQTGNINQQNFSYAVTATGTGYNLLGNPYPSAITVTTSALSAGTNSGFFYLYSPSGNSMGPGVTSISLSSGQGFFFKANVAGNVNFTEAMKTPTQPALLMSTSPIAQQEGAIQLQMVQDSANYDVTLLRFSNDYNENYLNTEDADDLSANGQTVFLGAMTADKKLVGTASQPLNKKRTSVSLSVNDNASGLFTLNKISLDNIPEKYDVWLKDNYKKDSLDLRANSTYNFNIDKNNAATFGDSRFEVVISVKALPPYKLIAFNGQKNSIGDNVLKWSTQNEYDYTYFELERSLDNKTFEGVNNSLSSSTGNYTFTDVSTAPVVYYRLKQTDIYDVVTYSTIVIVEQQTGGSVFSVYPNPVNDILKFEIKENVKGTITMSIYNSVGRIVRSSSHSSKTGQENVSSLLPGPYTVELIDNGSNKRLASAKFIKQ</sequence>
<evidence type="ECO:0000313" key="4">
    <source>
        <dbReference type="Proteomes" id="UP001596958"/>
    </source>
</evidence>
<gene>
    <name evidence="3" type="ORF">ACFQZS_00840</name>
</gene>
<name>A0ABW2YW47_9SPHI</name>
<dbReference type="EMBL" id="JBHTHU010000001">
    <property type="protein sequence ID" value="MFD0748666.1"/>
    <property type="molecule type" value="Genomic_DNA"/>
</dbReference>
<organism evidence="3 4">
    <name type="scientific">Mucilaginibacter calamicampi</name>
    <dbReference type="NCBI Taxonomy" id="1302352"/>
    <lineage>
        <taxon>Bacteria</taxon>
        <taxon>Pseudomonadati</taxon>
        <taxon>Bacteroidota</taxon>
        <taxon>Sphingobacteriia</taxon>
        <taxon>Sphingobacteriales</taxon>
        <taxon>Sphingobacteriaceae</taxon>
        <taxon>Mucilaginibacter</taxon>
    </lineage>
</organism>
<evidence type="ECO:0000256" key="1">
    <source>
        <dbReference type="SAM" id="SignalP"/>
    </source>
</evidence>
<dbReference type="RefSeq" id="WP_377096245.1">
    <property type="nucleotide sequence ID" value="NZ_JBHTHU010000001.1"/>
</dbReference>
<comment type="caution">
    <text evidence="3">The sequence shown here is derived from an EMBL/GenBank/DDBJ whole genome shotgun (WGS) entry which is preliminary data.</text>
</comment>
<feature type="signal peptide" evidence="1">
    <location>
        <begin position="1"/>
        <end position="27"/>
    </location>
</feature>
<dbReference type="Pfam" id="PF18962">
    <property type="entry name" value="Por_Secre_tail"/>
    <property type="match status" value="1"/>
</dbReference>
<keyword evidence="4" id="KW-1185">Reference proteome</keyword>
<feature type="chain" id="PRO_5045968347" evidence="1">
    <location>
        <begin position="28"/>
        <end position="1711"/>
    </location>
</feature>
<accession>A0ABW2YW47</accession>
<protein>
    <submittedName>
        <fullName evidence="3">T9SS type A sorting domain-containing protein</fullName>
    </submittedName>
</protein>
<dbReference type="Proteomes" id="UP001596958">
    <property type="component" value="Unassembled WGS sequence"/>
</dbReference>
<evidence type="ECO:0000259" key="2">
    <source>
        <dbReference type="Pfam" id="PF18962"/>
    </source>
</evidence>
<proteinExistence type="predicted"/>
<reference evidence="4" key="1">
    <citation type="journal article" date="2019" name="Int. J. Syst. Evol. Microbiol.">
        <title>The Global Catalogue of Microorganisms (GCM) 10K type strain sequencing project: providing services to taxonomists for standard genome sequencing and annotation.</title>
        <authorList>
            <consortium name="The Broad Institute Genomics Platform"/>
            <consortium name="The Broad Institute Genome Sequencing Center for Infectious Disease"/>
            <person name="Wu L."/>
            <person name="Ma J."/>
        </authorList>
    </citation>
    <scope>NUCLEOTIDE SEQUENCE [LARGE SCALE GENOMIC DNA]</scope>
    <source>
        <strain evidence="4">CCUG 63418</strain>
    </source>
</reference>
<keyword evidence="1" id="KW-0732">Signal</keyword>
<feature type="domain" description="Secretion system C-terminal sorting" evidence="2">
    <location>
        <begin position="1635"/>
        <end position="1700"/>
    </location>
</feature>